<protein>
    <submittedName>
        <fullName evidence="2">Uncharacterized protein</fullName>
    </submittedName>
</protein>
<keyword evidence="1" id="KW-0472">Membrane</keyword>
<gene>
    <name evidence="2" type="ORF">DI525_03390</name>
</gene>
<organism evidence="2 3">
    <name type="scientific">Corynebacterium kroppenstedtii</name>
    <dbReference type="NCBI Taxonomy" id="161879"/>
    <lineage>
        <taxon>Bacteria</taxon>
        <taxon>Bacillati</taxon>
        <taxon>Actinomycetota</taxon>
        <taxon>Actinomycetes</taxon>
        <taxon>Mycobacteriales</taxon>
        <taxon>Corynebacteriaceae</taxon>
        <taxon>Corynebacterium</taxon>
    </lineage>
</organism>
<name>A0A2W5SYI3_9CORY</name>
<dbReference type="AlphaFoldDB" id="A0A2W5SYI3"/>
<accession>A0A2W5SYI3</accession>
<evidence type="ECO:0000313" key="3">
    <source>
        <dbReference type="Proteomes" id="UP000249432"/>
    </source>
</evidence>
<proteinExistence type="predicted"/>
<reference evidence="2 3" key="1">
    <citation type="submission" date="2017-08" db="EMBL/GenBank/DDBJ databases">
        <title>Infants hospitalized years apart are colonized by the same room-sourced microbial strains.</title>
        <authorList>
            <person name="Brooks B."/>
            <person name="Olm M.R."/>
            <person name="Firek B.A."/>
            <person name="Baker R."/>
            <person name="Thomas B.C."/>
            <person name="Morowitz M.J."/>
            <person name="Banfield J.F."/>
        </authorList>
    </citation>
    <scope>NUCLEOTIDE SEQUENCE [LARGE SCALE GENOMIC DNA]</scope>
    <source>
        <strain evidence="2">S2_003_000_R1_3</strain>
    </source>
</reference>
<evidence type="ECO:0000313" key="2">
    <source>
        <dbReference type="EMBL" id="PZR05703.1"/>
    </source>
</evidence>
<dbReference type="EMBL" id="QFRA01000005">
    <property type="protein sequence ID" value="PZR05703.1"/>
    <property type="molecule type" value="Genomic_DNA"/>
</dbReference>
<keyword evidence="1" id="KW-1133">Transmembrane helix</keyword>
<feature type="transmembrane region" description="Helical" evidence="1">
    <location>
        <begin position="31"/>
        <end position="50"/>
    </location>
</feature>
<comment type="caution">
    <text evidence="2">The sequence shown here is derived from an EMBL/GenBank/DDBJ whole genome shotgun (WGS) entry which is preliminary data.</text>
</comment>
<feature type="transmembrane region" description="Helical" evidence="1">
    <location>
        <begin position="7"/>
        <end position="25"/>
    </location>
</feature>
<evidence type="ECO:0000256" key="1">
    <source>
        <dbReference type="SAM" id="Phobius"/>
    </source>
</evidence>
<sequence length="59" mass="6725">MQLKTIYFVYFLLLFFGIGAIATELDGSPLAKPMMTIALIASLIFSFVVIHDKRKKMDR</sequence>
<keyword evidence="1" id="KW-0812">Transmembrane</keyword>
<dbReference type="Proteomes" id="UP000249432">
    <property type="component" value="Unassembled WGS sequence"/>
</dbReference>